<keyword evidence="2" id="KW-0178">Competence</keyword>
<evidence type="ECO:0000256" key="1">
    <source>
        <dbReference type="ARBA" id="ARBA00004241"/>
    </source>
</evidence>
<gene>
    <name evidence="3" type="ORF">IAB59_00635</name>
</gene>
<evidence type="ECO:0000256" key="2">
    <source>
        <dbReference type="ARBA" id="ARBA00023287"/>
    </source>
</evidence>
<evidence type="ECO:0000313" key="4">
    <source>
        <dbReference type="Proteomes" id="UP000886833"/>
    </source>
</evidence>
<organism evidence="3 4">
    <name type="scientific">Candidatus Onthousia faecipullorum</name>
    <dbReference type="NCBI Taxonomy" id="2840887"/>
    <lineage>
        <taxon>Bacteria</taxon>
        <taxon>Bacillati</taxon>
        <taxon>Bacillota</taxon>
        <taxon>Bacilli</taxon>
        <taxon>Candidatus Onthousia</taxon>
    </lineage>
</organism>
<comment type="caution">
    <text evidence="3">The sequence shown here is derived from an EMBL/GenBank/DDBJ whole genome shotgun (WGS) entry which is preliminary data.</text>
</comment>
<sequence>MRINKNGFTMLELLAVIIILGILITLAYTGVSRYLKQARNATYEDFEKNITAGVTNYLIEHSGSIPSEGESLIVDVEKLVCEGYIESLEDPNSSTKTCNLESYAIVKRNNDKGYNMDIDYSACLKCIGYQSPACSNSISGIRRLKADSTCEVD</sequence>
<reference evidence="3" key="1">
    <citation type="submission" date="2020-10" db="EMBL/GenBank/DDBJ databases">
        <authorList>
            <person name="Gilroy R."/>
        </authorList>
    </citation>
    <scope>NUCLEOTIDE SEQUENCE</scope>
    <source>
        <strain evidence="3">CHK195-26880</strain>
    </source>
</reference>
<dbReference type="InterPro" id="IPR012902">
    <property type="entry name" value="N_methyl_site"/>
</dbReference>
<dbReference type="InterPro" id="IPR045584">
    <property type="entry name" value="Pilin-like"/>
</dbReference>
<protein>
    <submittedName>
        <fullName evidence="3">Prepilin-type N-terminal cleavage/methylation domain-containing protein</fullName>
    </submittedName>
</protein>
<dbReference type="Proteomes" id="UP000886833">
    <property type="component" value="Unassembled WGS sequence"/>
</dbReference>
<name>A0A9D1G9Y3_9FIRM</name>
<reference evidence="3" key="2">
    <citation type="journal article" date="2021" name="PeerJ">
        <title>Extensive microbial diversity within the chicken gut microbiome revealed by metagenomics and culture.</title>
        <authorList>
            <person name="Gilroy R."/>
            <person name="Ravi A."/>
            <person name="Getino M."/>
            <person name="Pursley I."/>
            <person name="Horton D.L."/>
            <person name="Alikhan N.F."/>
            <person name="Baker D."/>
            <person name="Gharbi K."/>
            <person name="Hall N."/>
            <person name="Watson M."/>
            <person name="Adriaenssens E.M."/>
            <person name="Foster-Nyarko E."/>
            <person name="Jarju S."/>
            <person name="Secka A."/>
            <person name="Antonio M."/>
            <person name="Oren A."/>
            <person name="Chaudhuri R.R."/>
            <person name="La Ragione R."/>
            <person name="Hildebrand F."/>
            <person name="Pallen M.J."/>
        </authorList>
    </citation>
    <scope>NUCLEOTIDE SEQUENCE</scope>
    <source>
        <strain evidence="3">CHK195-26880</strain>
    </source>
</reference>
<comment type="subcellular location">
    <subcellularLocation>
        <location evidence="1">Cell surface</location>
    </subcellularLocation>
</comment>
<dbReference type="Gene3D" id="3.30.700.10">
    <property type="entry name" value="Glycoprotein, Type 4 Pilin"/>
    <property type="match status" value="1"/>
</dbReference>
<evidence type="ECO:0000313" key="3">
    <source>
        <dbReference type="EMBL" id="HIT36968.1"/>
    </source>
</evidence>
<dbReference type="GO" id="GO:0030420">
    <property type="term" value="P:establishment of competence for transformation"/>
    <property type="evidence" value="ECO:0007669"/>
    <property type="project" value="UniProtKB-KW"/>
</dbReference>
<dbReference type="GO" id="GO:0009986">
    <property type="term" value="C:cell surface"/>
    <property type="evidence" value="ECO:0007669"/>
    <property type="project" value="UniProtKB-SubCell"/>
</dbReference>
<dbReference type="SUPFAM" id="SSF54523">
    <property type="entry name" value="Pili subunits"/>
    <property type="match status" value="1"/>
</dbReference>
<dbReference type="AlphaFoldDB" id="A0A9D1G9Y3"/>
<dbReference type="NCBIfam" id="TIGR02532">
    <property type="entry name" value="IV_pilin_GFxxxE"/>
    <property type="match status" value="1"/>
</dbReference>
<dbReference type="EMBL" id="DVKQ01000005">
    <property type="protein sequence ID" value="HIT36968.1"/>
    <property type="molecule type" value="Genomic_DNA"/>
</dbReference>
<dbReference type="Pfam" id="PF07963">
    <property type="entry name" value="N_methyl"/>
    <property type="match status" value="1"/>
</dbReference>
<accession>A0A9D1G9Y3</accession>
<proteinExistence type="predicted"/>